<reference evidence="2" key="2">
    <citation type="submission" date="2020-10" db="UniProtKB">
        <authorList>
            <consortium name="WormBaseParasite"/>
        </authorList>
    </citation>
    <scope>IDENTIFICATION</scope>
</reference>
<dbReference type="WBParaSite" id="Pan_g20365.t1">
    <property type="protein sequence ID" value="Pan_g20365.t1"/>
    <property type="gene ID" value="Pan_g20365"/>
</dbReference>
<evidence type="ECO:0000313" key="2">
    <source>
        <dbReference type="WBParaSite" id="Pan_g20365.t1"/>
    </source>
</evidence>
<proteinExistence type="predicted"/>
<accession>A0A7E4VFR3</accession>
<evidence type="ECO:0000313" key="1">
    <source>
        <dbReference type="Proteomes" id="UP000492821"/>
    </source>
</evidence>
<dbReference type="Proteomes" id="UP000492821">
    <property type="component" value="Unassembled WGS sequence"/>
</dbReference>
<dbReference type="AlphaFoldDB" id="A0A7E4VFR3"/>
<keyword evidence="1" id="KW-1185">Reference proteome</keyword>
<name>A0A7E4VFR3_PANRE</name>
<sequence length="69" mass="7743">MQEWCSEAKLLLLSMDSINHRGPHAPGPRLKLQNAYSILCYRNRCHSAITIQSADDQCPESVELPSCSQ</sequence>
<reference evidence="1" key="1">
    <citation type="journal article" date="2013" name="Genetics">
        <title>The draft genome and transcriptome of Panagrellus redivivus are shaped by the harsh demands of a free-living lifestyle.</title>
        <authorList>
            <person name="Srinivasan J."/>
            <person name="Dillman A.R."/>
            <person name="Macchietto M.G."/>
            <person name="Heikkinen L."/>
            <person name="Lakso M."/>
            <person name="Fracchia K.M."/>
            <person name="Antoshechkin I."/>
            <person name="Mortazavi A."/>
            <person name="Wong G."/>
            <person name="Sternberg P.W."/>
        </authorList>
    </citation>
    <scope>NUCLEOTIDE SEQUENCE [LARGE SCALE GENOMIC DNA]</scope>
    <source>
        <strain evidence="1">MT8872</strain>
    </source>
</reference>
<protein>
    <submittedName>
        <fullName evidence="2">Ovule protein</fullName>
    </submittedName>
</protein>
<organism evidence="1 2">
    <name type="scientific">Panagrellus redivivus</name>
    <name type="common">Microworm</name>
    <dbReference type="NCBI Taxonomy" id="6233"/>
    <lineage>
        <taxon>Eukaryota</taxon>
        <taxon>Metazoa</taxon>
        <taxon>Ecdysozoa</taxon>
        <taxon>Nematoda</taxon>
        <taxon>Chromadorea</taxon>
        <taxon>Rhabditida</taxon>
        <taxon>Tylenchina</taxon>
        <taxon>Panagrolaimomorpha</taxon>
        <taxon>Panagrolaimoidea</taxon>
        <taxon>Panagrolaimidae</taxon>
        <taxon>Panagrellus</taxon>
    </lineage>
</organism>